<evidence type="ECO:0000313" key="1">
    <source>
        <dbReference type="EMBL" id="CAD2070838.1"/>
    </source>
</evidence>
<name>A0A6V7R188_9BACL</name>
<reference evidence="1 2" key="1">
    <citation type="submission" date="2020-07" db="EMBL/GenBank/DDBJ databases">
        <authorList>
            <person name="Criscuolo A."/>
        </authorList>
    </citation>
    <scope>NUCLEOTIDE SEQUENCE [LARGE SCALE GENOMIC DNA]</scope>
    <source>
        <strain evidence="2">CIP 111030</strain>
    </source>
</reference>
<dbReference type="AlphaFoldDB" id="A0A6V7R188"/>
<dbReference type="Pfam" id="PF02585">
    <property type="entry name" value="PIG-L"/>
    <property type="match status" value="1"/>
</dbReference>
<dbReference type="PANTHER" id="PTHR12993:SF27">
    <property type="entry name" value="N-ACETYL-ALPHA-D-GLUCOSAMINYL L-MALATE DEACETYLASE 2-RELATED"/>
    <property type="match status" value="1"/>
</dbReference>
<evidence type="ECO:0000313" key="2">
    <source>
        <dbReference type="Proteomes" id="UP000521032"/>
    </source>
</evidence>
<dbReference type="PANTHER" id="PTHR12993">
    <property type="entry name" value="N-ACETYLGLUCOSAMINYL-PHOSPHATIDYLINOSITOL DE-N-ACETYLASE-RELATED"/>
    <property type="match status" value="1"/>
</dbReference>
<dbReference type="Proteomes" id="UP000521032">
    <property type="component" value="Unassembled WGS sequence"/>
</dbReference>
<accession>A0A6V7R188</accession>
<organism evidence="1 2">
    <name type="scientific">Phocicoccus schoeneichii</name>
    <dbReference type="NCBI Taxonomy" id="1812261"/>
    <lineage>
        <taxon>Bacteria</taxon>
        <taxon>Bacillati</taxon>
        <taxon>Bacillota</taxon>
        <taxon>Bacilli</taxon>
        <taxon>Bacillales</taxon>
        <taxon>Salinicoccaceae</taxon>
        <taxon>Phocicoccus</taxon>
    </lineage>
</organism>
<dbReference type="InterPro" id="IPR024078">
    <property type="entry name" value="LmbE-like_dom_sf"/>
</dbReference>
<dbReference type="SUPFAM" id="SSF102588">
    <property type="entry name" value="LmbE-like"/>
    <property type="match status" value="1"/>
</dbReference>
<keyword evidence="2" id="KW-1185">Reference proteome</keyword>
<dbReference type="InterPro" id="IPR023841">
    <property type="entry name" value="BshB2"/>
</dbReference>
<dbReference type="InterPro" id="IPR003737">
    <property type="entry name" value="GlcNAc_PI_deacetylase-related"/>
</dbReference>
<proteinExistence type="predicted"/>
<gene>
    <name evidence="1" type="primary">mca</name>
    <name evidence="1" type="ORF">JEOSCH030_00098</name>
</gene>
<dbReference type="GO" id="GO:0016811">
    <property type="term" value="F:hydrolase activity, acting on carbon-nitrogen (but not peptide) bonds, in linear amides"/>
    <property type="evidence" value="ECO:0007669"/>
    <property type="project" value="TreeGrafter"/>
</dbReference>
<dbReference type="EMBL" id="CAJEWE010000003">
    <property type="protein sequence ID" value="CAD2070838.1"/>
    <property type="molecule type" value="Genomic_DNA"/>
</dbReference>
<dbReference type="Gene3D" id="3.40.50.10320">
    <property type="entry name" value="LmbE-like"/>
    <property type="match status" value="1"/>
</dbReference>
<protein>
    <submittedName>
        <fullName evidence="1">Mycothiol S-conjugate amidase</fullName>
    </submittedName>
</protein>
<dbReference type="NCBIfam" id="TIGR04000">
    <property type="entry name" value="thiol_BshB2"/>
    <property type="match status" value="1"/>
</dbReference>
<dbReference type="RefSeq" id="WP_186084444.1">
    <property type="nucleotide sequence ID" value="NZ_BMDB01000003.1"/>
</dbReference>
<comment type="caution">
    <text evidence="1">The sequence shown here is derived from an EMBL/GenBank/DDBJ whole genome shotgun (WGS) entry which is preliminary data.</text>
</comment>
<sequence length="232" mass="26722">MTLKEEAHVLVVFPHPDDEAFGVSATIMKYRDMGVPVTYACLTYGDMGRNIGNPPSTREDLWKIRKAEQEEAGRLMNLSELKFYGYRDKTLEFEEKGKIKGDVLELLHELKPTRLISFYPGYCVHPDHEATAEAVLDAVAELAPEDRPTLTLVAFDKRTYEDLGEPQIQTEVRDYTDRKMKVLSAHASQTAQLLIDLSKDTQIGELARERWFEKENFYLYDIEDWINNKGNK</sequence>